<keyword evidence="2" id="KW-0378">Hydrolase</keyword>
<sequence length="153" mass="16633">MASDAPTTEKPPLVMQLIVDPAAAATFSWPKGPWMAQAAHAAIAVIQMSAKSPNTQEYVGPSNLTSMHKVVLALPTSGKSKTDLRELSKKLTEARARDQEGRATSATDQDEEFPGHFLWIEQPEDVPTCLAVAPNRKPAELKKLLRSCTLLKD</sequence>
<dbReference type="EMBL" id="KZ819188">
    <property type="protein sequence ID" value="PWZ03366.1"/>
    <property type="molecule type" value="Genomic_DNA"/>
</dbReference>
<dbReference type="InterPro" id="IPR002833">
    <property type="entry name" value="PTH2"/>
</dbReference>
<keyword evidence="6" id="KW-1185">Reference proteome</keyword>
<comment type="catalytic activity">
    <reaction evidence="3">
        <text>an N-acyl-L-alpha-aminoacyl-tRNA + H2O = an N-acyl-L-amino acid + a tRNA + H(+)</text>
        <dbReference type="Rhea" id="RHEA:54448"/>
        <dbReference type="Rhea" id="RHEA-COMP:10123"/>
        <dbReference type="Rhea" id="RHEA-COMP:13883"/>
        <dbReference type="ChEBI" id="CHEBI:15377"/>
        <dbReference type="ChEBI" id="CHEBI:15378"/>
        <dbReference type="ChEBI" id="CHEBI:59874"/>
        <dbReference type="ChEBI" id="CHEBI:78442"/>
        <dbReference type="ChEBI" id="CHEBI:138191"/>
        <dbReference type="EC" id="3.1.1.29"/>
    </reaction>
</comment>
<dbReference type="Gene3D" id="3.40.1490.10">
    <property type="entry name" value="Bit1"/>
    <property type="match status" value="1"/>
</dbReference>
<accession>A0A317XYJ0</accession>
<feature type="compositionally biased region" description="Basic and acidic residues" evidence="4">
    <location>
        <begin position="91"/>
        <end position="101"/>
    </location>
</feature>
<dbReference type="InterPro" id="IPR023476">
    <property type="entry name" value="Pep_tRNA_hydro_II_dom_sf"/>
</dbReference>
<dbReference type="EC" id="3.1.1.29" evidence="1"/>
<dbReference type="InParanoid" id="A0A317XYJ0"/>
<dbReference type="GO" id="GO:0004045">
    <property type="term" value="F:peptidyl-tRNA hydrolase activity"/>
    <property type="evidence" value="ECO:0007669"/>
    <property type="project" value="UniProtKB-EC"/>
</dbReference>
<evidence type="ECO:0000313" key="6">
    <source>
        <dbReference type="Proteomes" id="UP000246740"/>
    </source>
</evidence>
<evidence type="ECO:0000256" key="3">
    <source>
        <dbReference type="ARBA" id="ARBA00048707"/>
    </source>
</evidence>
<dbReference type="PANTHER" id="PTHR46194">
    <property type="entry name" value="PEPTIDYL-TRNA HYDROLASE PTRHD1-RELATED"/>
    <property type="match status" value="1"/>
</dbReference>
<proteinExistence type="predicted"/>
<dbReference type="Pfam" id="PF01981">
    <property type="entry name" value="PTH2"/>
    <property type="match status" value="1"/>
</dbReference>
<dbReference type="AlphaFoldDB" id="A0A317XYJ0"/>
<reference evidence="5 6" key="1">
    <citation type="journal article" date="2018" name="Mol. Biol. Evol.">
        <title>Broad Genomic Sampling Reveals a Smut Pathogenic Ancestry of the Fungal Clade Ustilaginomycotina.</title>
        <authorList>
            <person name="Kijpornyongpan T."/>
            <person name="Mondo S.J."/>
            <person name="Barry K."/>
            <person name="Sandor L."/>
            <person name="Lee J."/>
            <person name="Lipzen A."/>
            <person name="Pangilinan J."/>
            <person name="LaButti K."/>
            <person name="Hainaut M."/>
            <person name="Henrissat B."/>
            <person name="Grigoriev I.V."/>
            <person name="Spatafora J.W."/>
            <person name="Aime M.C."/>
        </authorList>
    </citation>
    <scope>NUCLEOTIDE SEQUENCE [LARGE SCALE GENOMIC DNA]</scope>
    <source>
        <strain evidence="5 6">MCA 3645</strain>
    </source>
</reference>
<dbReference type="SUPFAM" id="SSF102462">
    <property type="entry name" value="Peptidyl-tRNA hydrolase II"/>
    <property type="match status" value="1"/>
</dbReference>
<evidence type="ECO:0000256" key="4">
    <source>
        <dbReference type="SAM" id="MobiDB-lite"/>
    </source>
</evidence>
<name>A0A317XYJ0_9BASI</name>
<feature type="region of interest" description="Disordered" evidence="4">
    <location>
        <begin position="91"/>
        <end position="112"/>
    </location>
</feature>
<dbReference type="OrthoDB" id="201213at2759"/>
<evidence type="ECO:0000256" key="2">
    <source>
        <dbReference type="ARBA" id="ARBA00022801"/>
    </source>
</evidence>
<evidence type="ECO:0000313" key="5">
    <source>
        <dbReference type="EMBL" id="PWZ03366.1"/>
    </source>
</evidence>
<dbReference type="Proteomes" id="UP000246740">
    <property type="component" value="Unassembled WGS sequence"/>
</dbReference>
<evidence type="ECO:0000256" key="1">
    <source>
        <dbReference type="ARBA" id="ARBA00013260"/>
    </source>
</evidence>
<gene>
    <name evidence="5" type="ORF">BCV70DRAFT_197583</name>
</gene>
<organism evidence="5 6">
    <name type="scientific">Testicularia cyperi</name>
    <dbReference type="NCBI Taxonomy" id="1882483"/>
    <lineage>
        <taxon>Eukaryota</taxon>
        <taxon>Fungi</taxon>
        <taxon>Dikarya</taxon>
        <taxon>Basidiomycota</taxon>
        <taxon>Ustilaginomycotina</taxon>
        <taxon>Ustilaginomycetes</taxon>
        <taxon>Ustilaginales</taxon>
        <taxon>Anthracoideaceae</taxon>
        <taxon>Testicularia</taxon>
    </lineage>
</organism>
<protein>
    <recommendedName>
        <fullName evidence="1">peptidyl-tRNA hydrolase</fullName>
        <ecNumber evidence="1">3.1.1.29</ecNumber>
    </recommendedName>
</protein>
<dbReference type="PANTHER" id="PTHR46194:SF1">
    <property type="entry name" value="PEPTIDYL-TRNA HYDROLASE PTRHD1-RELATED"/>
    <property type="match status" value="1"/>
</dbReference>
<dbReference type="InterPro" id="IPR042237">
    <property type="entry name" value="PTRHD1"/>
</dbReference>